<feature type="domain" description="Tetrahydrodipicolinate-N-succinyltransferase chain A" evidence="2">
    <location>
        <begin position="5"/>
        <end position="70"/>
    </location>
</feature>
<protein>
    <recommendedName>
        <fullName evidence="2">Tetrahydrodipicolinate-N-succinyltransferase chain A domain-containing protein</fullName>
    </recommendedName>
</protein>
<dbReference type="InterPro" id="IPR023180">
    <property type="entry name" value="THP_succinylTrfase_dom1"/>
</dbReference>
<dbReference type="InterPro" id="IPR011004">
    <property type="entry name" value="Trimer_LpxA-like_sf"/>
</dbReference>
<dbReference type="Pfam" id="PF14805">
    <property type="entry name" value="THDPS_N_2"/>
    <property type="match status" value="1"/>
</dbReference>
<dbReference type="EMBL" id="UINC01174922">
    <property type="protein sequence ID" value="SVD81285.1"/>
    <property type="molecule type" value="Genomic_DNA"/>
</dbReference>
<evidence type="ECO:0000259" key="2">
    <source>
        <dbReference type="Pfam" id="PF14805"/>
    </source>
</evidence>
<feature type="non-terminal residue" evidence="3">
    <location>
        <position position="139"/>
    </location>
</feature>
<proteinExistence type="inferred from homology"/>
<dbReference type="InterPro" id="IPR037133">
    <property type="entry name" value="THP_succinylTrfase_N_sf"/>
</dbReference>
<dbReference type="SUPFAM" id="SSF51161">
    <property type="entry name" value="Trimeric LpxA-like enzymes"/>
    <property type="match status" value="1"/>
</dbReference>
<sequence length="139" mass="15209">MTTNDLKQSIEDAWEKRDAIGPSTAGRARQSVEVALDGLGSGRYRVAEPTTTGWVVNQWLKKAVLLSFRLYNMDPIEGGAGGSRWFDKVPSKFTGWNREEFSAAGFRAVPGSIVRHSAYIAPGVVLMPSFVNLGAYVDE</sequence>
<dbReference type="AlphaFoldDB" id="A0A382YEL4"/>
<evidence type="ECO:0000313" key="3">
    <source>
        <dbReference type="EMBL" id="SVD81285.1"/>
    </source>
</evidence>
<dbReference type="Gene3D" id="1.10.166.10">
    <property type="entry name" value="Tetrahydrodipicolinate-N-succinyltransferase, N-terminal domain"/>
    <property type="match status" value="1"/>
</dbReference>
<organism evidence="3">
    <name type="scientific">marine metagenome</name>
    <dbReference type="NCBI Taxonomy" id="408172"/>
    <lineage>
        <taxon>unclassified sequences</taxon>
        <taxon>metagenomes</taxon>
        <taxon>ecological metagenomes</taxon>
    </lineage>
</organism>
<gene>
    <name evidence="3" type="ORF">METZ01_LOCUS434139</name>
</gene>
<name>A0A382YEL4_9ZZZZ</name>
<evidence type="ECO:0000256" key="1">
    <source>
        <dbReference type="ARBA" id="ARBA00007274"/>
    </source>
</evidence>
<comment type="similarity">
    <text evidence="1">Belongs to the transferase hexapeptide repeat family.</text>
</comment>
<dbReference type="Gene3D" id="2.160.10.10">
    <property type="entry name" value="Hexapeptide repeat proteins"/>
    <property type="match status" value="1"/>
</dbReference>
<accession>A0A382YEL4</accession>
<reference evidence="3" key="1">
    <citation type="submission" date="2018-05" db="EMBL/GenBank/DDBJ databases">
        <authorList>
            <person name="Lanie J.A."/>
            <person name="Ng W.-L."/>
            <person name="Kazmierczak K.M."/>
            <person name="Andrzejewski T.M."/>
            <person name="Davidsen T.M."/>
            <person name="Wayne K.J."/>
            <person name="Tettelin H."/>
            <person name="Glass J.I."/>
            <person name="Rusch D."/>
            <person name="Podicherti R."/>
            <person name="Tsui H.-C.T."/>
            <person name="Winkler M.E."/>
        </authorList>
    </citation>
    <scope>NUCLEOTIDE SEQUENCE</scope>
</reference>